<evidence type="ECO:0000259" key="1">
    <source>
        <dbReference type="PROSITE" id="PS51186"/>
    </source>
</evidence>
<dbReference type="InterPro" id="IPR016181">
    <property type="entry name" value="Acyl_CoA_acyltransferase"/>
</dbReference>
<evidence type="ECO:0000313" key="3">
    <source>
        <dbReference type="Proteomes" id="UP000033038"/>
    </source>
</evidence>
<dbReference type="SUPFAM" id="SSF55729">
    <property type="entry name" value="Acyl-CoA N-acyltransferases (Nat)"/>
    <property type="match status" value="1"/>
</dbReference>
<dbReference type="HOGENOM" id="CLU_108859_0_0_2"/>
<dbReference type="GO" id="GO:0016747">
    <property type="term" value="F:acyltransferase activity, transferring groups other than amino-acyl groups"/>
    <property type="evidence" value="ECO:0007669"/>
    <property type="project" value="InterPro"/>
</dbReference>
<proteinExistence type="predicted"/>
<reference evidence="2 3" key="1">
    <citation type="submission" date="2014-07" db="EMBL/GenBank/DDBJ databases">
        <title>Methanogenic archaea and the global carbon cycle.</title>
        <authorList>
            <person name="Henriksen J.R."/>
            <person name="Luke J."/>
            <person name="Reinhart S."/>
            <person name="Benedict M.N."/>
            <person name="Youngblut N.D."/>
            <person name="Metcalf M.E."/>
            <person name="Whitaker R.J."/>
            <person name="Metcalf W.W."/>
        </authorList>
    </citation>
    <scope>NUCLEOTIDE SEQUENCE [LARGE SCALE GENOMIC DNA]</scope>
    <source>
        <strain evidence="2 3">Wiesmoor</strain>
    </source>
</reference>
<keyword evidence="2" id="KW-0012">Acyltransferase</keyword>
<sequence length="147" mass="17335">MKIEIVLDNKKQFLDLLLLADEQEDMIDKYLDHGDMFTLYDGDLKSLCVVTREDDGIYELKNIATYEKYQGQGYGKQLVKFIFEYYKGKCKTMLVGTGDSPLTIQFYKHCGFVMSHRVKNFYIDNYNHPIFECGEQLIDMVYLKKDF</sequence>
<dbReference type="CDD" id="cd04301">
    <property type="entry name" value="NAT_SF"/>
    <property type="match status" value="1"/>
</dbReference>
<accession>A0A0E3LLX0</accession>
<dbReference type="KEGG" id="mbw:MSBRW_2753"/>
<dbReference type="PROSITE" id="PS51186">
    <property type="entry name" value="GNAT"/>
    <property type="match status" value="1"/>
</dbReference>
<dbReference type="FunFam" id="3.40.630.30:FF:000165">
    <property type="entry name" value="IAA acetyltransferase"/>
    <property type="match status" value="1"/>
</dbReference>
<feature type="domain" description="N-acetyltransferase" evidence="1">
    <location>
        <begin position="1"/>
        <end position="147"/>
    </location>
</feature>
<keyword evidence="2" id="KW-0808">Transferase</keyword>
<dbReference type="Gene3D" id="3.40.630.30">
    <property type="match status" value="1"/>
</dbReference>
<dbReference type="Proteomes" id="UP000033038">
    <property type="component" value="Chromosome"/>
</dbReference>
<dbReference type="PATRIC" id="fig|1434109.4.peg.3595"/>
<dbReference type="RefSeq" id="WP_011306966.1">
    <property type="nucleotide sequence ID" value="NZ_CP009526.1"/>
</dbReference>
<protein>
    <submittedName>
        <fullName evidence="2">IAA acetyltransferase</fullName>
        <ecNumber evidence="2">2.3.1.-</ecNumber>
    </submittedName>
</protein>
<evidence type="ECO:0000313" key="2">
    <source>
        <dbReference type="EMBL" id="AKB52006.1"/>
    </source>
</evidence>
<dbReference type="GeneID" id="24824332"/>
<organism evidence="2 3">
    <name type="scientific">Methanosarcina barkeri str. Wiesmoor</name>
    <dbReference type="NCBI Taxonomy" id="1434109"/>
    <lineage>
        <taxon>Archaea</taxon>
        <taxon>Methanobacteriati</taxon>
        <taxon>Methanobacteriota</taxon>
        <taxon>Stenosarchaea group</taxon>
        <taxon>Methanomicrobia</taxon>
        <taxon>Methanosarcinales</taxon>
        <taxon>Methanosarcinaceae</taxon>
        <taxon>Methanosarcina</taxon>
    </lineage>
</organism>
<dbReference type="EMBL" id="CP009526">
    <property type="protein sequence ID" value="AKB52006.1"/>
    <property type="molecule type" value="Genomic_DNA"/>
</dbReference>
<name>A0A0E3LLX0_METBA</name>
<gene>
    <name evidence="2" type="ORF">MSBRW_2753</name>
</gene>
<dbReference type="Pfam" id="PF13508">
    <property type="entry name" value="Acetyltransf_7"/>
    <property type="match status" value="1"/>
</dbReference>
<dbReference type="AlphaFoldDB" id="A0A0E3LLX0"/>
<dbReference type="InterPro" id="IPR000182">
    <property type="entry name" value="GNAT_dom"/>
</dbReference>
<dbReference type="EC" id="2.3.1.-" evidence="2"/>